<sequence length="380" mass="43570">MATAYAQVNPNLIRWARERADLSLGMLATKLQTTEEKVSAWENGEKPITMRKAMELAEKTYVPFGYLFLREQPEDKLPIPDLRTVDGEPLRKPSAELYKVVQNTLTKQAWYKEYLTDQGTEPLSFVGRFNINSSAIDIVNDMRNELGVPPHPTRGNWEDYHKDLIKKIENIGVLIMRQSNLGHHTKPLFVNEFRGFAIADEIAPVIFINLADAPVARLFTLIHELAHIWIGQSGVSDGSDSTHRKEEILCNAVAAEFLVPGEEFKSYWQQLEDWKDNLAGLESHFHVSQWVLARRALTFRFISQNEYHRFIQFLKKQYDERERKGTGPSYYVTLKSQTSERLARAVLSETLSGKVLLRDAGQLLGIKPDKINKFAKGYDF</sequence>
<dbReference type="PROSITE" id="PS50943">
    <property type="entry name" value="HTH_CROC1"/>
    <property type="match status" value="1"/>
</dbReference>
<keyword evidence="4" id="KW-1185">Reference proteome</keyword>
<dbReference type="PANTHER" id="PTHR43236:SF2">
    <property type="entry name" value="BLL0069 PROTEIN"/>
    <property type="match status" value="1"/>
</dbReference>
<reference evidence="3 4" key="1">
    <citation type="submission" date="2018-01" db="EMBL/GenBank/DDBJ databases">
        <title>Genome sequence of a Cantenovulum-like bacteria.</title>
        <authorList>
            <person name="Tan W.R."/>
            <person name="Lau N.-S."/>
            <person name="Go F."/>
            <person name="Amirul A.-A.A."/>
        </authorList>
    </citation>
    <scope>NUCLEOTIDE SEQUENCE [LARGE SCALE GENOMIC DNA]</scope>
    <source>
        <strain evidence="3 4">CCB-QB4</strain>
    </source>
</reference>
<dbReference type="EMBL" id="CP026604">
    <property type="protein sequence ID" value="AWB66162.1"/>
    <property type="molecule type" value="Genomic_DNA"/>
</dbReference>
<dbReference type="OrthoDB" id="9796786at2"/>
<evidence type="ECO:0000313" key="4">
    <source>
        <dbReference type="Proteomes" id="UP000244441"/>
    </source>
</evidence>
<dbReference type="Pfam" id="PF06114">
    <property type="entry name" value="Peptidase_M78"/>
    <property type="match status" value="1"/>
</dbReference>
<dbReference type="GO" id="GO:0003677">
    <property type="term" value="F:DNA binding"/>
    <property type="evidence" value="ECO:0007669"/>
    <property type="project" value="InterPro"/>
</dbReference>
<dbReference type="RefSeq" id="WP_108602234.1">
    <property type="nucleotide sequence ID" value="NZ_CP026604.1"/>
</dbReference>
<evidence type="ECO:0000256" key="1">
    <source>
        <dbReference type="ARBA" id="ARBA00007227"/>
    </source>
</evidence>
<dbReference type="KEGG" id="cate:C2869_06805"/>
<name>A0A2S0VPQ1_9ALTE</name>
<dbReference type="InterPro" id="IPR001387">
    <property type="entry name" value="Cro/C1-type_HTH"/>
</dbReference>
<dbReference type="InterPro" id="IPR010982">
    <property type="entry name" value="Lambda_DNA-bd_dom_sf"/>
</dbReference>
<evidence type="ECO:0000313" key="3">
    <source>
        <dbReference type="EMBL" id="AWB66162.1"/>
    </source>
</evidence>
<accession>A0A2S0VPQ1</accession>
<protein>
    <submittedName>
        <fullName evidence="3">Peptidase</fullName>
    </submittedName>
</protein>
<dbReference type="Proteomes" id="UP000244441">
    <property type="component" value="Chromosome"/>
</dbReference>
<dbReference type="PANTHER" id="PTHR43236">
    <property type="entry name" value="ANTITOXIN HIGA1"/>
    <property type="match status" value="1"/>
</dbReference>
<dbReference type="CDD" id="cd00093">
    <property type="entry name" value="HTH_XRE"/>
    <property type="match status" value="1"/>
</dbReference>
<feature type="domain" description="HTH cro/C1-type" evidence="2">
    <location>
        <begin position="13"/>
        <end position="67"/>
    </location>
</feature>
<dbReference type="InterPro" id="IPR052345">
    <property type="entry name" value="Rad_response_metalloprotease"/>
</dbReference>
<dbReference type="Gene3D" id="1.10.260.40">
    <property type="entry name" value="lambda repressor-like DNA-binding domains"/>
    <property type="match status" value="1"/>
</dbReference>
<comment type="similarity">
    <text evidence="1">Belongs to the short-chain fatty acyl-CoA assimilation regulator (ScfR) family.</text>
</comment>
<dbReference type="AlphaFoldDB" id="A0A2S0VPQ1"/>
<dbReference type="SUPFAM" id="SSF47413">
    <property type="entry name" value="lambda repressor-like DNA-binding domains"/>
    <property type="match status" value="1"/>
</dbReference>
<proteinExistence type="inferred from homology"/>
<organism evidence="3 4">
    <name type="scientific">Saccharobesus litoralis</name>
    <dbReference type="NCBI Taxonomy" id="2172099"/>
    <lineage>
        <taxon>Bacteria</taxon>
        <taxon>Pseudomonadati</taxon>
        <taxon>Pseudomonadota</taxon>
        <taxon>Gammaproteobacteria</taxon>
        <taxon>Alteromonadales</taxon>
        <taxon>Alteromonadaceae</taxon>
        <taxon>Saccharobesus</taxon>
    </lineage>
</organism>
<dbReference type="InterPro" id="IPR010359">
    <property type="entry name" value="IrrE_HExxH"/>
</dbReference>
<dbReference type="Gene3D" id="1.10.10.2910">
    <property type="match status" value="1"/>
</dbReference>
<dbReference type="SMART" id="SM00530">
    <property type="entry name" value="HTH_XRE"/>
    <property type="match status" value="1"/>
</dbReference>
<gene>
    <name evidence="3" type="ORF">C2869_06805</name>
</gene>
<evidence type="ECO:0000259" key="2">
    <source>
        <dbReference type="PROSITE" id="PS50943"/>
    </source>
</evidence>
<dbReference type="Pfam" id="PF01381">
    <property type="entry name" value="HTH_3"/>
    <property type="match status" value="1"/>
</dbReference>